<evidence type="ECO:0000313" key="1">
    <source>
        <dbReference type="EMBL" id="RCG19049.1"/>
    </source>
</evidence>
<accession>A0A367EMR1</accession>
<protein>
    <recommendedName>
        <fullName evidence="3">Tetratricopeptide repeat protein</fullName>
    </recommendedName>
</protein>
<gene>
    <name evidence="1" type="ORF">DQ384_38630</name>
</gene>
<proteinExistence type="predicted"/>
<name>A0A367EMR1_9ACTN</name>
<dbReference type="Proteomes" id="UP000253094">
    <property type="component" value="Unassembled WGS sequence"/>
</dbReference>
<sequence>MFDFSLGNQERCAGSSYLWLGVPALSVASLERALKFFEHEAPATGKVPSYAHTIVTRLDLTLAHLHNGDLDGALEVVRPVIGLPPDLRLAGVVRRTHALSRVLAAPALRSTPRAQEFAEQMEDFNVHNAARQLTNSKREEVS</sequence>
<evidence type="ECO:0000313" key="2">
    <source>
        <dbReference type="Proteomes" id="UP000253094"/>
    </source>
</evidence>
<organism evidence="1 2">
    <name type="scientific">Sphaerisporangium album</name>
    <dbReference type="NCBI Taxonomy" id="509200"/>
    <lineage>
        <taxon>Bacteria</taxon>
        <taxon>Bacillati</taxon>
        <taxon>Actinomycetota</taxon>
        <taxon>Actinomycetes</taxon>
        <taxon>Streptosporangiales</taxon>
        <taxon>Streptosporangiaceae</taxon>
        <taxon>Sphaerisporangium</taxon>
    </lineage>
</organism>
<comment type="caution">
    <text evidence="1">The sequence shown here is derived from an EMBL/GenBank/DDBJ whole genome shotgun (WGS) entry which is preliminary data.</text>
</comment>
<dbReference type="EMBL" id="QOIL01000035">
    <property type="protein sequence ID" value="RCG19049.1"/>
    <property type="molecule type" value="Genomic_DNA"/>
</dbReference>
<keyword evidence="2" id="KW-1185">Reference proteome</keyword>
<reference evidence="1 2" key="1">
    <citation type="submission" date="2018-06" db="EMBL/GenBank/DDBJ databases">
        <title>Sphaerisporangium craniellae sp. nov., isolated from a marine sponge in the South China Sea.</title>
        <authorList>
            <person name="Li L."/>
        </authorList>
    </citation>
    <scope>NUCLEOTIDE SEQUENCE [LARGE SCALE GENOMIC DNA]</scope>
    <source>
        <strain evidence="1 2">CCTCC AA 208026</strain>
    </source>
</reference>
<dbReference type="AlphaFoldDB" id="A0A367EMR1"/>
<evidence type="ECO:0008006" key="3">
    <source>
        <dbReference type="Google" id="ProtNLM"/>
    </source>
</evidence>